<evidence type="ECO:0000313" key="3">
    <source>
        <dbReference type="Proteomes" id="UP000037035"/>
    </source>
</evidence>
<keyword evidence="3" id="KW-1185">Reference proteome</keyword>
<feature type="transmembrane region" description="Helical" evidence="1">
    <location>
        <begin position="764"/>
        <end position="783"/>
    </location>
</feature>
<dbReference type="AlphaFoldDB" id="A0A0L6UCJ7"/>
<keyword evidence="1" id="KW-0472">Membrane</keyword>
<sequence length="1124" mass="131410">MDGLVLTFVTVCWMVVSPESEFLRQFDMLLNVFVILVAVFSFLVVSDRKKLRRCSPRKHSERRPLQPVKNIIKQESCMGMKPSGENYPTHQPPGICLEKTTLQGSLASSIMSVQNQADVLKLGLNQPKWTSWARSHQHFLDTISHKKKNVLVSTTESTCKRIQYAINHIPNPSKQAGLSLSTRRVTPTLSNSSFDWKSETCTLSSCTYFMNPSYTRQLIFIVTFVLVQRVSHLENKKQDLYDLKSSKSADFFCEAESDFVILESTIIFSLGFQNNSCFTLLVIFSFRSVCETLVFPIDKVRRLIPQYWKMCTKYTLYSPKSGVPSLDQQAKNRLLLAINELPDNGHESLEVILKFNKGKKASLLNYKIRMVPLLTLNIVRPSLDPTGFSALVRALKLPKGAHFNPLGQFKVYQVNPLNWDFRTISFFMPNLHDHNVVLMPRSWKFYVINICNFSYLLGNTKGLNSNLIELRYCEIQQQLHNLKLIYNINFLVADKVIISYVYETWEILQILIAIKVKKTEEQLAGTLNILNLYFDKTESSPSDKKVGSISRPETATFHDLEVFQETKWGNLVYFTILTSNDALMATELNQFSSLISPPHFTCHQVLIDWSWCLYHNSSFQYCNLFYLPMTSCCIVITNYIMCQLFNRMNWNQFSKNIKYHNYIYVIAHRLSWGTELSGEVAHNCYGGKLRFTKVPEYLSELWIIPIYGSISILNPSEILKIIKRDDNIDAAFSKSYIQKYSTKKIKKWLEYDCRYIFFCLKNSNHYCGIFGIGYLVVKLLFLTTFQRSYQNFHDYLIHMFLNFMVVFHPKASQKKISFRIQKTRFFFLIYNPVNILMFNLKRPPLDAENMWCFPGYLGMNIALLKMEQNSLGKKKRLFLLGKHIEKLTEKRKEKLWEEEISRMSSYKKQVEIEGKTLQVLWLIKSIPQKIKNIYCALVTCLNFPNLSEPIPSMISIDFTFHFLLFILCSIPAYHLLEPLQFMRNNATRFSKKKKIFSVALVEPPKVKIMLTIYQVDYAVAVLVIDVSATVTSILNFRMFILETEIFFSINLTNTKPTSQKTRQSNQKKKKHVHIFFFQLYFYVIFIYINIFHFHFHFHFHFIFIFIIIIIFFFFTCTVVERLYL</sequence>
<feature type="transmembrane region" description="Helical" evidence="1">
    <location>
        <begin position="28"/>
        <end position="45"/>
    </location>
</feature>
<keyword evidence="1" id="KW-0812">Transmembrane</keyword>
<comment type="caution">
    <text evidence="2">The sequence shown here is derived from an EMBL/GenBank/DDBJ whole genome shotgun (WGS) entry which is preliminary data.</text>
</comment>
<name>A0A0L6UCJ7_9BASI</name>
<feature type="transmembrane region" description="Helical" evidence="1">
    <location>
        <begin position="795"/>
        <end position="811"/>
    </location>
</feature>
<dbReference type="VEuPathDB" id="FungiDB:VP01_740g2"/>
<dbReference type="EMBL" id="LAVV01012839">
    <property type="protein sequence ID" value="KNZ46268.1"/>
    <property type="molecule type" value="Genomic_DNA"/>
</dbReference>
<dbReference type="Proteomes" id="UP000037035">
    <property type="component" value="Unassembled WGS sequence"/>
</dbReference>
<gene>
    <name evidence="2" type="ORF">VP01_740g2</name>
</gene>
<organism evidence="2 3">
    <name type="scientific">Puccinia sorghi</name>
    <dbReference type="NCBI Taxonomy" id="27349"/>
    <lineage>
        <taxon>Eukaryota</taxon>
        <taxon>Fungi</taxon>
        <taxon>Dikarya</taxon>
        <taxon>Basidiomycota</taxon>
        <taxon>Pucciniomycotina</taxon>
        <taxon>Pucciniomycetes</taxon>
        <taxon>Pucciniales</taxon>
        <taxon>Pucciniaceae</taxon>
        <taxon>Puccinia</taxon>
    </lineage>
</organism>
<proteinExistence type="predicted"/>
<evidence type="ECO:0000256" key="1">
    <source>
        <dbReference type="SAM" id="Phobius"/>
    </source>
</evidence>
<feature type="transmembrane region" description="Helical" evidence="1">
    <location>
        <begin position="1072"/>
        <end position="1091"/>
    </location>
</feature>
<accession>A0A0L6UCJ7</accession>
<feature type="transmembrane region" description="Helical" evidence="1">
    <location>
        <begin position="1097"/>
        <end position="1119"/>
    </location>
</feature>
<reference evidence="2 3" key="1">
    <citation type="submission" date="2015-08" db="EMBL/GenBank/DDBJ databases">
        <title>Next Generation Sequencing and Analysis of the Genome of Puccinia sorghi L Schw, the Causal Agent of Maize Common Rust.</title>
        <authorList>
            <person name="Rochi L."/>
            <person name="Burguener G."/>
            <person name="Darino M."/>
            <person name="Turjanski A."/>
            <person name="Kreff E."/>
            <person name="Dieguez M.J."/>
            <person name="Sacco F."/>
        </authorList>
    </citation>
    <scope>NUCLEOTIDE SEQUENCE [LARGE SCALE GENOMIC DNA]</scope>
    <source>
        <strain evidence="2 3">RO10H11247</strain>
    </source>
</reference>
<protein>
    <submittedName>
        <fullName evidence="2">Putative signal peptide protein</fullName>
    </submittedName>
</protein>
<feature type="transmembrane region" description="Helical" evidence="1">
    <location>
        <begin position="958"/>
        <end position="976"/>
    </location>
</feature>
<keyword evidence="1" id="KW-1133">Transmembrane helix</keyword>
<evidence type="ECO:0000313" key="2">
    <source>
        <dbReference type="EMBL" id="KNZ46268.1"/>
    </source>
</evidence>
<feature type="transmembrane region" description="Helical" evidence="1">
    <location>
        <begin position="624"/>
        <end position="645"/>
    </location>
</feature>